<evidence type="ECO:0008006" key="5">
    <source>
        <dbReference type="Google" id="ProtNLM"/>
    </source>
</evidence>
<keyword evidence="4" id="KW-1185">Reference proteome</keyword>
<feature type="region of interest" description="Disordered" evidence="1">
    <location>
        <begin position="26"/>
        <end position="48"/>
    </location>
</feature>
<proteinExistence type="predicted"/>
<dbReference type="AlphaFoldDB" id="A0A1T4QUP8"/>
<dbReference type="STRING" id="263852.SAMN02745116_02323"/>
<organism evidence="3 4">
    <name type="scientific">Pilibacter termitis</name>
    <dbReference type="NCBI Taxonomy" id="263852"/>
    <lineage>
        <taxon>Bacteria</taxon>
        <taxon>Bacillati</taxon>
        <taxon>Bacillota</taxon>
        <taxon>Bacilli</taxon>
        <taxon>Lactobacillales</taxon>
        <taxon>Enterococcaceae</taxon>
        <taxon>Pilibacter</taxon>
    </lineage>
</organism>
<gene>
    <name evidence="3" type="ORF">SAMN02745116_02323</name>
</gene>
<feature type="chain" id="PRO_5038501270" description="Lipoprotein" evidence="2">
    <location>
        <begin position="20"/>
        <end position="168"/>
    </location>
</feature>
<feature type="signal peptide" evidence="2">
    <location>
        <begin position="1"/>
        <end position="19"/>
    </location>
</feature>
<dbReference type="PROSITE" id="PS51257">
    <property type="entry name" value="PROKAR_LIPOPROTEIN"/>
    <property type="match status" value="1"/>
</dbReference>
<protein>
    <recommendedName>
        <fullName evidence="5">Lipoprotein</fullName>
    </recommendedName>
</protein>
<keyword evidence="2" id="KW-0732">Signal</keyword>
<evidence type="ECO:0000256" key="1">
    <source>
        <dbReference type="SAM" id="MobiDB-lite"/>
    </source>
</evidence>
<sequence length="168" mass="19227">MKKITFILVATFLSLTLVACTKTEQKKTSQSNTNATSTSEKKKKITGPSFKTREEAEEYYHLIFSDKNLIAGKVDLYFEGMDWENVSVVEQGKNSISLKLGNGEDTMRWTGIIKFINHGEESEIQLHSNDEPKEERENNYPYSRVIIDNTSNEVLDNARVNYSSLFKK</sequence>
<dbReference type="EMBL" id="FUXI01000034">
    <property type="protein sequence ID" value="SKA07434.1"/>
    <property type="molecule type" value="Genomic_DNA"/>
</dbReference>
<evidence type="ECO:0000256" key="2">
    <source>
        <dbReference type="SAM" id="SignalP"/>
    </source>
</evidence>
<evidence type="ECO:0000313" key="3">
    <source>
        <dbReference type="EMBL" id="SKA07434.1"/>
    </source>
</evidence>
<accession>A0A1T4QUP8</accession>
<name>A0A1T4QUP8_9ENTE</name>
<reference evidence="4" key="1">
    <citation type="submission" date="2017-02" db="EMBL/GenBank/DDBJ databases">
        <authorList>
            <person name="Varghese N."/>
            <person name="Submissions S."/>
        </authorList>
    </citation>
    <scope>NUCLEOTIDE SEQUENCE [LARGE SCALE GENOMIC DNA]</scope>
    <source>
        <strain evidence="4">ATCC BAA-1030</strain>
    </source>
</reference>
<dbReference type="Proteomes" id="UP000190328">
    <property type="component" value="Unassembled WGS sequence"/>
</dbReference>
<evidence type="ECO:0000313" key="4">
    <source>
        <dbReference type="Proteomes" id="UP000190328"/>
    </source>
</evidence>
<feature type="compositionally biased region" description="Low complexity" evidence="1">
    <location>
        <begin position="28"/>
        <end position="38"/>
    </location>
</feature>
<dbReference type="RefSeq" id="WP_078808223.1">
    <property type="nucleotide sequence ID" value="NZ_FUXI01000034.1"/>
</dbReference>